<feature type="non-terminal residue" evidence="2">
    <location>
        <position position="1"/>
    </location>
</feature>
<feature type="compositionally biased region" description="Basic residues" evidence="1">
    <location>
        <begin position="139"/>
        <end position="151"/>
    </location>
</feature>
<organism evidence="2">
    <name type="scientific">uncultured Craurococcus sp</name>
    <dbReference type="NCBI Taxonomy" id="1135998"/>
    <lineage>
        <taxon>Bacteria</taxon>
        <taxon>Pseudomonadati</taxon>
        <taxon>Pseudomonadota</taxon>
        <taxon>Alphaproteobacteria</taxon>
        <taxon>Acetobacterales</taxon>
        <taxon>Acetobacteraceae</taxon>
        <taxon>Craurococcus</taxon>
        <taxon>environmental samples</taxon>
    </lineage>
</organism>
<feature type="compositionally biased region" description="Basic and acidic residues" evidence="1">
    <location>
        <begin position="180"/>
        <end position="191"/>
    </location>
</feature>
<evidence type="ECO:0000256" key="1">
    <source>
        <dbReference type="SAM" id="MobiDB-lite"/>
    </source>
</evidence>
<feature type="compositionally biased region" description="Low complexity" evidence="1">
    <location>
        <begin position="234"/>
        <end position="253"/>
    </location>
</feature>
<feature type="region of interest" description="Disordered" evidence="1">
    <location>
        <begin position="51"/>
        <end position="118"/>
    </location>
</feature>
<feature type="region of interest" description="Disordered" evidence="1">
    <location>
        <begin position="173"/>
        <end position="253"/>
    </location>
</feature>
<sequence>ARGRPRDIRDDHRGARRRPGRLHPGRLRLRLRPGGDGLLVLDAGALGRRPPRRLLLADRPGDGPSPPQAVRCPPRHPLHPRWPPRRADRRMAAADGRSAALPGRARRPAHPLVPGDAACRPPAADHPWRPLRGWRCRLPRRHHGRPRRPPRPHSDPLVRAARLGPGDAAERLSARLPQHACDDDGRLPADRHRLRPRRLALPGDAAHRHRHGAARRRRLPPPRRSRLPAHRPRPAGGLRRGAAGRQPAETARL</sequence>
<dbReference type="AlphaFoldDB" id="A0A6J4HY31"/>
<dbReference type="EMBL" id="CADCTD010000049">
    <property type="protein sequence ID" value="CAA9235069.1"/>
    <property type="molecule type" value="Genomic_DNA"/>
</dbReference>
<protein>
    <submittedName>
        <fullName evidence="2">Putative inner membrane protein</fullName>
    </submittedName>
</protein>
<feature type="non-terminal residue" evidence="2">
    <location>
        <position position="253"/>
    </location>
</feature>
<name>A0A6J4HY31_9PROT</name>
<feature type="compositionally biased region" description="Basic residues" evidence="1">
    <location>
        <begin position="14"/>
        <end position="29"/>
    </location>
</feature>
<feature type="compositionally biased region" description="Basic and acidic residues" evidence="1">
    <location>
        <begin position="1"/>
        <end position="13"/>
    </location>
</feature>
<feature type="compositionally biased region" description="Basic residues" evidence="1">
    <location>
        <begin position="207"/>
        <end position="233"/>
    </location>
</feature>
<feature type="region of interest" description="Disordered" evidence="1">
    <location>
        <begin position="139"/>
        <end position="160"/>
    </location>
</feature>
<feature type="region of interest" description="Disordered" evidence="1">
    <location>
        <begin position="1"/>
        <end position="29"/>
    </location>
</feature>
<gene>
    <name evidence="2" type="ORF">AVDCRST_MAG27-2208</name>
</gene>
<feature type="compositionally biased region" description="Basic residues" evidence="1">
    <location>
        <begin position="73"/>
        <end position="84"/>
    </location>
</feature>
<evidence type="ECO:0000313" key="2">
    <source>
        <dbReference type="EMBL" id="CAA9235069.1"/>
    </source>
</evidence>
<reference evidence="2" key="1">
    <citation type="submission" date="2020-02" db="EMBL/GenBank/DDBJ databases">
        <authorList>
            <person name="Meier V. D."/>
        </authorList>
    </citation>
    <scope>NUCLEOTIDE SEQUENCE</scope>
    <source>
        <strain evidence="2">AVDCRST_MAG27</strain>
    </source>
</reference>
<accession>A0A6J4HY31</accession>
<proteinExistence type="predicted"/>